<evidence type="ECO:0000313" key="3">
    <source>
        <dbReference type="Proteomes" id="UP001213000"/>
    </source>
</evidence>
<name>A0AAD5VGN4_9AGAR</name>
<proteinExistence type="predicted"/>
<feature type="region of interest" description="Disordered" evidence="1">
    <location>
        <begin position="126"/>
        <end position="163"/>
    </location>
</feature>
<gene>
    <name evidence="2" type="ORF">NP233_g11864</name>
</gene>
<dbReference type="Proteomes" id="UP001213000">
    <property type="component" value="Unassembled WGS sequence"/>
</dbReference>
<evidence type="ECO:0000313" key="2">
    <source>
        <dbReference type="EMBL" id="KAJ3556942.1"/>
    </source>
</evidence>
<keyword evidence="3" id="KW-1185">Reference proteome</keyword>
<protein>
    <submittedName>
        <fullName evidence="2">Uncharacterized protein</fullName>
    </submittedName>
</protein>
<feature type="compositionally biased region" description="Polar residues" evidence="1">
    <location>
        <begin position="126"/>
        <end position="155"/>
    </location>
</feature>
<organism evidence="2 3">
    <name type="scientific">Leucocoprinus birnbaumii</name>
    <dbReference type="NCBI Taxonomy" id="56174"/>
    <lineage>
        <taxon>Eukaryota</taxon>
        <taxon>Fungi</taxon>
        <taxon>Dikarya</taxon>
        <taxon>Basidiomycota</taxon>
        <taxon>Agaricomycotina</taxon>
        <taxon>Agaricomycetes</taxon>
        <taxon>Agaricomycetidae</taxon>
        <taxon>Agaricales</taxon>
        <taxon>Agaricineae</taxon>
        <taxon>Agaricaceae</taxon>
        <taxon>Leucocoprinus</taxon>
    </lineage>
</organism>
<reference evidence="2" key="1">
    <citation type="submission" date="2022-07" db="EMBL/GenBank/DDBJ databases">
        <title>Genome Sequence of Leucocoprinus birnbaumii.</title>
        <authorList>
            <person name="Buettner E."/>
        </authorList>
    </citation>
    <scope>NUCLEOTIDE SEQUENCE</scope>
    <source>
        <strain evidence="2">VT141</strain>
    </source>
</reference>
<dbReference type="EMBL" id="JANIEX010001530">
    <property type="protein sequence ID" value="KAJ3556942.1"/>
    <property type="molecule type" value="Genomic_DNA"/>
</dbReference>
<evidence type="ECO:0000256" key="1">
    <source>
        <dbReference type="SAM" id="MobiDB-lite"/>
    </source>
</evidence>
<dbReference type="AlphaFoldDB" id="A0AAD5VGN4"/>
<accession>A0AAD5VGN4</accession>
<comment type="caution">
    <text evidence="2">The sequence shown here is derived from an EMBL/GenBank/DDBJ whole genome shotgun (WGS) entry which is preliminary data.</text>
</comment>
<sequence length="217" mass="23642">MEMSPLKIAVHEYLELLVIAGDLRVQADEATGLVTQLTKSKASPEKLKEARIKYNALRAQWEIAFEPAKIAYEKAAQLKADLLDHETDIPSYDFLAGKRRGKNDVRADRIAELRAQLVIPSLDASSGINGPSEASQKTADKTSGVNVVRPTTPTPASEAGVPDVPATSAQVAVATPASGDHAPPHYQLHYHPGRQDFVGFSGCRTTYPPRSFYHQNR</sequence>